<dbReference type="HAMAP" id="MF_01216">
    <property type="entry name" value="Azoreductase_type1"/>
    <property type="match status" value="1"/>
</dbReference>
<dbReference type="SUPFAM" id="SSF52218">
    <property type="entry name" value="Flavoproteins"/>
    <property type="match status" value="1"/>
</dbReference>
<evidence type="ECO:0000256" key="3">
    <source>
        <dbReference type="ARBA" id="ARBA00023002"/>
    </source>
</evidence>
<comment type="subunit">
    <text evidence="6">Homodimer.</text>
</comment>
<comment type="function">
    <text evidence="6">Quinone reductase that provides resistance to thiol-specific stress caused by electrophilic quinones.</text>
</comment>
<evidence type="ECO:0000313" key="8">
    <source>
        <dbReference type="EMBL" id="TCN47985.1"/>
    </source>
</evidence>
<accession>A0A4R2D2X9</accession>
<feature type="binding site" evidence="6">
    <location>
        <begin position="139"/>
        <end position="142"/>
    </location>
    <ligand>
        <name>FMN</name>
        <dbReference type="ChEBI" id="CHEBI:58210"/>
    </ligand>
</feature>
<evidence type="ECO:0000256" key="6">
    <source>
        <dbReference type="HAMAP-Rule" id="MF_01216"/>
    </source>
</evidence>
<reference evidence="8 9" key="1">
    <citation type="submission" date="2019-03" db="EMBL/GenBank/DDBJ databases">
        <title>Genomic Encyclopedia of Type Strains, Phase IV (KMG-IV): sequencing the most valuable type-strain genomes for metagenomic binning, comparative biology and taxonomic classification.</title>
        <authorList>
            <person name="Goeker M."/>
        </authorList>
    </citation>
    <scope>NUCLEOTIDE SEQUENCE [LARGE SCALE GENOMIC DNA]</scope>
    <source>
        <strain evidence="8 9">DSM 18401</strain>
    </source>
</reference>
<feature type="binding site" evidence="6">
    <location>
        <begin position="15"/>
        <end position="17"/>
    </location>
    <ligand>
        <name>FMN</name>
        <dbReference type="ChEBI" id="CHEBI:58210"/>
    </ligand>
</feature>
<organism evidence="8 9">
    <name type="scientific">Shinella granuli</name>
    <dbReference type="NCBI Taxonomy" id="323621"/>
    <lineage>
        <taxon>Bacteria</taxon>
        <taxon>Pseudomonadati</taxon>
        <taxon>Pseudomonadota</taxon>
        <taxon>Alphaproteobacteria</taxon>
        <taxon>Hyphomicrobiales</taxon>
        <taxon>Rhizobiaceae</taxon>
        <taxon>Shinella</taxon>
    </lineage>
</organism>
<keyword evidence="3 6" id="KW-0560">Oxidoreductase</keyword>
<comment type="catalytic activity">
    <reaction evidence="5">
        <text>N,N-dimethyl-1,4-phenylenediamine + anthranilate + 2 NAD(+) = 2-(4-dimethylaminophenyl)diazenylbenzoate + 2 NADH + 2 H(+)</text>
        <dbReference type="Rhea" id="RHEA:55872"/>
        <dbReference type="ChEBI" id="CHEBI:15378"/>
        <dbReference type="ChEBI" id="CHEBI:15783"/>
        <dbReference type="ChEBI" id="CHEBI:16567"/>
        <dbReference type="ChEBI" id="CHEBI:57540"/>
        <dbReference type="ChEBI" id="CHEBI:57945"/>
        <dbReference type="ChEBI" id="CHEBI:71579"/>
        <dbReference type="EC" id="1.7.1.17"/>
    </reaction>
    <physiologicalReaction direction="right-to-left" evidence="5">
        <dbReference type="Rhea" id="RHEA:55874"/>
    </physiologicalReaction>
</comment>
<dbReference type="EC" id="1.6.5.-" evidence="6"/>
<comment type="cofactor">
    <cofactor evidence="6">
        <name>FMN</name>
        <dbReference type="ChEBI" id="CHEBI:58210"/>
    </cofactor>
    <text evidence="6">Binds 1 FMN per subunit.</text>
</comment>
<evidence type="ECO:0000256" key="5">
    <source>
        <dbReference type="ARBA" id="ARBA00048542"/>
    </source>
</evidence>
<dbReference type="Proteomes" id="UP000295351">
    <property type="component" value="Unassembled WGS sequence"/>
</dbReference>
<protein>
    <recommendedName>
        <fullName evidence="6">FMN dependent NADH:quinone oxidoreductase</fullName>
        <ecNumber evidence="6">1.6.5.-</ecNumber>
    </recommendedName>
    <alternativeName>
        <fullName evidence="6">Azo-dye reductase</fullName>
    </alternativeName>
    <alternativeName>
        <fullName evidence="6">FMN-dependent NADH-azo compound oxidoreductase</fullName>
    </alternativeName>
    <alternativeName>
        <fullName evidence="6">FMN-dependent NADH-azoreductase</fullName>
        <ecNumber evidence="6">1.7.1.17</ecNumber>
    </alternativeName>
</protein>
<dbReference type="InterPro" id="IPR003680">
    <property type="entry name" value="Flavodoxin_fold"/>
</dbReference>
<feature type="binding site" evidence="6">
    <location>
        <begin position="95"/>
        <end position="98"/>
    </location>
    <ligand>
        <name>FMN</name>
        <dbReference type="ChEBI" id="CHEBI:58210"/>
    </ligand>
</feature>
<comment type="caution">
    <text evidence="6">Lacks conserved residue(s) required for the propagation of feature annotation.</text>
</comment>
<dbReference type="GO" id="GO:0010181">
    <property type="term" value="F:FMN binding"/>
    <property type="evidence" value="ECO:0007669"/>
    <property type="project" value="UniProtKB-UniRule"/>
</dbReference>
<keyword evidence="1 6" id="KW-0285">Flavoprotein</keyword>
<comment type="caution">
    <text evidence="8">The sequence shown here is derived from an EMBL/GenBank/DDBJ whole genome shotgun (WGS) entry which is preliminary data.</text>
</comment>
<keyword evidence="2 6" id="KW-0288">FMN</keyword>
<dbReference type="InterPro" id="IPR050104">
    <property type="entry name" value="FMN-dep_NADH:Q_OxRdtase_AzoR1"/>
</dbReference>
<keyword evidence="9" id="KW-1185">Reference proteome</keyword>
<dbReference type="PANTHER" id="PTHR43741:SF4">
    <property type="entry name" value="FMN-DEPENDENT NADH:QUINONE OXIDOREDUCTASE"/>
    <property type="match status" value="1"/>
</dbReference>
<name>A0A4R2D2X9_SHIGR</name>
<dbReference type="Pfam" id="PF02525">
    <property type="entry name" value="Flavodoxin_2"/>
    <property type="match status" value="1"/>
</dbReference>
<evidence type="ECO:0000259" key="7">
    <source>
        <dbReference type="Pfam" id="PF02525"/>
    </source>
</evidence>
<dbReference type="GO" id="GO:0016655">
    <property type="term" value="F:oxidoreductase activity, acting on NAD(P)H, quinone or similar compound as acceptor"/>
    <property type="evidence" value="ECO:0007669"/>
    <property type="project" value="InterPro"/>
</dbReference>
<evidence type="ECO:0000313" key="9">
    <source>
        <dbReference type="Proteomes" id="UP000295351"/>
    </source>
</evidence>
<dbReference type="GO" id="GO:0009055">
    <property type="term" value="F:electron transfer activity"/>
    <property type="evidence" value="ECO:0007669"/>
    <property type="project" value="UniProtKB-UniRule"/>
</dbReference>
<proteinExistence type="inferred from homology"/>
<gene>
    <name evidence="6" type="primary">azoR</name>
    <name evidence="8" type="ORF">EV665_102510</name>
</gene>
<comment type="similarity">
    <text evidence="6">Belongs to the azoreductase type 1 family.</text>
</comment>
<dbReference type="PANTHER" id="PTHR43741">
    <property type="entry name" value="FMN-DEPENDENT NADH-AZOREDUCTASE 1"/>
    <property type="match status" value="1"/>
</dbReference>
<dbReference type="AlphaFoldDB" id="A0A4R2D2X9"/>
<feature type="domain" description="Flavodoxin-like fold" evidence="7">
    <location>
        <begin position="1"/>
        <end position="198"/>
    </location>
</feature>
<dbReference type="InterPro" id="IPR023048">
    <property type="entry name" value="NADH:quinone_OxRdtase_FMN_depd"/>
</dbReference>
<dbReference type="EC" id="1.7.1.17" evidence="6"/>
<dbReference type="EMBL" id="SLVX01000002">
    <property type="protein sequence ID" value="TCN47985.1"/>
    <property type="molecule type" value="Genomic_DNA"/>
</dbReference>
<dbReference type="Gene3D" id="3.40.50.360">
    <property type="match status" value="1"/>
</dbReference>
<keyword evidence="4 6" id="KW-0520">NAD</keyword>
<evidence type="ECO:0000256" key="2">
    <source>
        <dbReference type="ARBA" id="ARBA00022643"/>
    </source>
</evidence>
<sequence length="207" mass="21967">MNILHIDSGILGEHSVSRRLTAAVVAQIKAEQPAATITYRDLAADPLPHLSGAHLMAANAKPEEVDAQIAADVAEGKVVLDEFLAADTIILGVPMYNFSLPSQLKAWIDRIAVSGKTFRYTAEGPEGLAKGKKVIIVSTRGGHYSAGPAAVMDHQESYLKAVLGFLGITDVEVVRAEGLNLSPDSKIEAISEAERTINDRGSLKLAS</sequence>
<evidence type="ECO:0000256" key="4">
    <source>
        <dbReference type="ARBA" id="ARBA00023027"/>
    </source>
</evidence>
<dbReference type="InterPro" id="IPR029039">
    <property type="entry name" value="Flavoprotein-like_sf"/>
</dbReference>
<comment type="catalytic activity">
    <reaction evidence="6">
        <text>2 a quinone + NADH + H(+) = 2 a 1,4-benzosemiquinone + NAD(+)</text>
        <dbReference type="Rhea" id="RHEA:65952"/>
        <dbReference type="ChEBI" id="CHEBI:15378"/>
        <dbReference type="ChEBI" id="CHEBI:57540"/>
        <dbReference type="ChEBI" id="CHEBI:57945"/>
        <dbReference type="ChEBI" id="CHEBI:132124"/>
        <dbReference type="ChEBI" id="CHEBI:134225"/>
    </reaction>
</comment>
<comment type="function">
    <text evidence="6">Also exhibits azoreductase activity. Catalyzes the reductive cleavage of the azo bond in aromatic azo compounds to the corresponding amines.</text>
</comment>
<evidence type="ECO:0000256" key="1">
    <source>
        <dbReference type="ARBA" id="ARBA00022630"/>
    </source>
</evidence>
<dbReference type="RefSeq" id="WP_133033368.1">
    <property type="nucleotide sequence ID" value="NZ_BAABEI010000012.1"/>
</dbReference>
<dbReference type="GO" id="GO:0016652">
    <property type="term" value="F:oxidoreductase activity, acting on NAD(P)H as acceptor"/>
    <property type="evidence" value="ECO:0007669"/>
    <property type="project" value="UniProtKB-UniRule"/>
</dbReference>